<evidence type="ECO:0000313" key="2">
    <source>
        <dbReference type="Proteomes" id="UP000179284"/>
    </source>
</evidence>
<dbReference type="GO" id="GO:0008705">
    <property type="term" value="F:methionine synthase activity"/>
    <property type="evidence" value="ECO:0007669"/>
    <property type="project" value="InterPro"/>
</dbReference>
<dbReference type="PANTHER" id="PTHR46638">
    <property type="entry name" value="CORRINOID ADENOSYLTRANSFERASE"/>
    <property type="match status" value="1"/>
</dbReference>
<protein>
    <submittedName>
        <fullName evidence="1">Cob(I)yrinic acid a,c-diamide adenosyltransferase</fullName>
    </submittedName>
</protein>
<organism evidence="1 2">
    <name type="scientific">Butyrivibrio hungatei</name>
    <dbReference type="NCBI Taxonomy" id="185008"/>
    <lineage>
        <taxon>Bacteria</taxon>
        <taxon>Bacillati</taxon>
        <taxon>Bacillota</taxon>
        <taxon>Clostridia</taxon>
        <taxon>Lachnospirales</taxon>
        <taxon>Lachnospiraceae</taxon>
        <taxon>Butyrivibrio</taxon>
    </lineage>
</organism>
<dbReference type="GO" id="GO:0008817">
    <property type="term" value="F:corrinoid adenosyltransferase activity"/>
    <property type="evidence" value="ECO:0007669"/>
    <property type="project" value="InterPro"/>
</dbReference>
<dbReference type="RefSeq" id="WP_236845913.1">
    <property type="nucleotide sequence ID" value="NZ_CP017831.1"/>
</dbReference>
<reference evidence="2" key="1">
    <citation type="submission" date="2016-10" db="EMBL/GenBank/DDBJ databases">
        <title>The complete genome sequence of the rumen bacterium Butyrivibrio hungatei MB2003.</title>
        <authorList>
            <person name="Palevich N."/>
            <person name="Kelly W.J."/>
            <person name="Leahy S.C."/>
            <person name="Altermann E."/>
            <person name="Rakonjac J."/>
            <person name="Attwood G.T."/>
        </authorList>
    </citation>
    <scope>NUCLEOTIDE SEQUENCE [LARGE SCALE GENOMIC DNA]</scope>
    <source>
        <strain evidence="2">MB2003</strain>
    </source>
</reference>
<proteinExistence type="predicted"/>
<dbReference type="PANTHER" id="PTHR46638:SF1">
    <property type="entry name" value="CORRINOID ADENOSYLTRANSFERASE"/>
    <property type="match status" value="1"/>
</dbReference>
<accession>A0A1D9P3K8</accession>
<gene>
    <name evidence="1" type="ORF">bhn_I2163</name>
</gene>
<dbReference type="Pfam" id="PF02572">
    <property type="entry name" value="CobA_CobO_BtuR"/>
    <property type="match status" value="1"/>
</dbReference>
<dbReference type="KEGG" id="bhu:bhn_I2163"/>
<dbReference type="GO" id="GO:0009236">
    <property type="term" value="P:cobalamin biosynthetic process"/>
    <property type="evidence" value="ECO:0007669"/>
    <property type="project" value="InterPro"/>
</dbReference>
<dbReference type="AlphaFoldDB" id="A0A1D9P3K8"/>
<keyword evidence="2" id="KW-1185">Reference proteome</keyword>
<dbReference type="GO" id="GO:0005524">
    <property type="term" value="F:ATP binding"/>
    <property type="evidence" value="ECO:0007669"/>
    <property type="project" value="InterPro"/>
</dbReference>
<dbReference type="Gene3D" id="3.40.109.40">
    <property type="match status" value="1"/>
</dbReference>
<dbReference type="InterPro" id="IPR003724">
    <property type="entry name" value="CblAdoTrfase_CobA"/>
</dbReference>
<dbReference type="Gene3D" id="3.40.50.300">
    <property type="entry name" value="P-loop containing nucleotide triphosphate hydrolases"/>
    <property type="match status" value="1"/>
</dbReference>
<name>A0A1D9P3K8_9FIRM</name>
<dbReference type="Proteomes" id="UP000179284">
    <property type="component" value="Chromosome I"/>
</dbReference>
<evidence type="ECO:0000313" key="1">
    <source>
        <dbReference type="EMBL" id="AOZ97196.1"/>
    </source>
</evidence>
<dbReference type="InterPro" id="IPR027417">
    <property type="entry name" value="P-loop_NTPase"/>
</dbReference>
<sequence length="381" mass="43332">MTFEALDVSLDENCFSDFIKRYHFNEEDKNEIIKLYRKVHPRVHAIFHHIVEEDENGGKVATVVASLGRAFDEYQNVLVRQQDIHGAYIVDCLGLELLSKAYDQIDVKIHEMTGLYAGGYIYAGSKEFPLEEIPAVMKKLGQKKIRYNEAYMLLPKKSVLFTTKLYDKKQESHSKCAECNAVNCSMRVEKYKASHVDNEAETKASPKEKGLIHLYTGEGKGKTTAAIGLSVRAAGAGKKVIFSQFMKGRDTSELNSFEILPNITVIRKEEDMGWFKKDDEESIALFTKAHNEILDKITDKVRTGKCDVLVLDEVTYPWNFGIIDKARLQDLIANKPENMEIVLTGRNADDFFVEHADYITRMEKVKHPFDAGIQGRLGIEF</sequence>
<dbReference type="InterPro" id="IPR037010">
    <property type="entry name" value="VitB12-dep_Met_synth_activ_sf"/>
</dbReference>
<dbReference type="EMBL" id="CP017831">
    <property type="protein sequence ID" value="AOZ97196.1"/>
    <property type="molecule type" value="Genomic_DNA"/>
</dbReference>
<dbReference type="SUPFAM" id="SSF56507">
    <property type="entry name" value="Methionine synthase activation domain-like"/>
    <property type="match status" value="1"/>
</dbReference>
<dbReference type="SUPFAM" id="SSF52540">
    <property type="entry name" value="P-loop containing nucleoside triphosphate hydrolases"/>
    <property type="match status" value="1"/>
</dbReference>